<comment type="pathway">
    <text evidence="9">Protein modification; lipoprotein biosynthesis (signal peptide cleavage).</text>
</comment>
<feature type="active site" evidence="9">
    <location>
        <position position="120"/>
    </location>
</feature>
<evidence type="ECO:0000313" key="12">
    <source>
        <dbReference type="Proteomes" id="UP000460257"/>
    </source>
</evidence>
<proteinExistence type="inferred from homology"/>
<evidence type="ECO:0000256" key="3">
    <source>
        <dbReference type="ARBA" id="ARBA00022670"/>
    </source>
</evidence>
<evidence type="ECO:0000256" key="8">
    <source>
        <dbReference type="ARBA" id="ARBA00023136"/>
    </source>
</evidence>
<dbReference type="GO" id="GO:0006508">
    <property type="term" value="P:proteolysis"/>
    <property type="evidence" value="ECO:0007669"/>
    <property type="project" value="UniProtKB-KW"/>
</dbReference>
<dbReference type="PRINTS" id="PR00781">
    <property type="entry name" value="LIPOSIGPTASE"/>
</dbReference>
<reference evidence="11" key="1">
    <citation type="journal article" date="2020" name="Appl. Environ. Microbiol.">
        <title>Medium-Chain Fatty Acid Synthesis by 'Candidatus Weimeria bifida' gen. nov., sp. nov., and 'Candidatus Pseudoramibacter fermentans' sp. nov.</title>
        <authorList>
            <person name="Scarborough M.J."/>
            <person name="Myers K.S."/>
            <person name="Donohue T.J."/>
            <person name="Noguera D.R."/>
        </authorList>
    </citation>
    <scope>NUCLEOTIDE SEQUENCE</scope>
    <source>
        <strain evidence="11">LCO1.1</strain>
    </source>
</reference>
<dbReference type="Pfam" id="PF01252">
    <property type="entry name" value="Peptidase_A8"/>
    <property type="match status" value="1"/>
</dbReference>
<feature type="transmembrane region" description="Helical" evidence="9">
    <location>
        <begin position="65"/>
        <end position="83"/>
    </location>
</feature>
<dbReference type="EC" id="3.4.23.36" evidence="9"/>
<gene>
    <name evidence="9 11" type="primary">lspA</name>
    <name evidence="11" type="ORF">FRC54_06165</name>
</gene>
<dbReference type="InterPro" id="IPR001872">
    <property type="entry name" value="Peptidase_A8"/>
</dbReference>
<dbReference type="PANTHER" id="PTHR33695">
    <property type="entry name" value="LIPOPROTEIN SIGNAL PEPTIDASE"/>
    <property type="match status" value="1"/>
</dbReference>
<dbReference type="UniPathway" id="UPA00665"/>
<name>A0A6N7J1L7_9FIRM</name>
<dbReference type="HAMAP" id="MF_00161">
    <property type="entry name" value="LspA"/>
    <property type="match status" value="1"/>
</dbReference>
<keyword evidence="7 9" id="KW-1133">Transmembrane helix</keyword>
<keyword evidence="4 9" id="KW-0812">Transmembrane</keyword>
<dbReference type="Proteomes" id="UP000460257">
    <property type="component" value="Unassembled WGS sequence"/>
</dbReference>
<sequence length="167" mass="18967">MKSKKNYYTFFILYIIALIILDQLTKLAARTALSGGDIDLIPGVLELHLLYNTGAAFSMLTGKSIVFYILTPVISAVIIYFFIRLPFEKKYMPMAFVLSSLVAGAVGNYIDRVAFGKVTDFIYFSIINFPVFNVADIYVTLSVIFLLILILFKYKDEDLSVWIKKRS</sequence>
<evidence type="ECO:0000256" key="7">
    <source>
        <dbReference type="ARBA" id="ARBA00022989"/>
    </source>
</evidence>
<keyword evidence="5 9" id="KW-0064">Aspartyl protease</keyword>
<comment type="caution">
    <text evidence="11">The sequence shown here is derived from an EMBL/GenBank/DDBJ whole genome shotgun (WGS) entry which is preliminary data.</text>
</comment>
<dbReference type="GO" id="GO:0005886">
    <property type="term" value="C:plasma membrane"/>
    <property type="evidence" value="ECO:0007669"/>
    <property type="project" value="UniProtKB-SubCell"/>
</dbReference>
<protein>
    <recommendedName>
        <fullName evidence="9">Lipoprotein signal peptidase</fullName>
        <ecNumber evidence="9">3.4.23.36</ecNumber>
    </recommendedName>
    <alternativeName>
        <fullName evidence="9">Prolipoprotein signal peptidase</fullName>
    </alternativeName>
    <alternativeName>
        <fullName evidence="9">Signal peptidase II</fullName>
        <shortName evidence="9">SPase II</shortName>
    </alternativeName>
</protein>
<evidence type="ECO:0000256" key="6">
    <source>
        <dbReference type="ARBA" id="ARBA00022801"/>
    </source>
</evidence>
<dbReference type="EMBL" id="VOGC01000006">
    <property type="protein sequence ID" value="MQN01500.1"/>
    <property type="molecule type" value="Genomic_DNA"/>
</dbReference>
<dbReference type="AlphaFoldDB" id="A0A6N7J1L7"/>
<evidence type="ECO:0000256" key="2">
    <source>
        <dbReference type="ARBA" id="ARBA00022475"/>
    </source>
</evidence>
<feature type="transmembrane region" description="Helical" evidence="9">
    <location>
        <begin position="90"/>
        <end position="110"/>
    </location>
</feature>
<keyword evidence="3 9" id="KW-0645">Protease</keyword>
<dbReference type="GO" id="GO:0004190">
    <property type="term" value="F:aspartic-type endopeptidase activity"/>
    <property type="evidence" value="ECO:0007669"/>
    <property type="project" value="UniProtKB-UniRule"/>
</dbReference>
<dbReference type="NCBIfam" id="TIGR00077">
    <property type="entry name" value="lspA"/>
    <property type="match status" value="1"/>
</dbReference>
<comment type="similarity">
    <text evidence="1 9 10">Belongs to the peptidase A8 family.</text>
</comment>
<evidence type="ECO:0000256" key="5">
    <source>
        <dbReference type="ARBA" id="ARBA00022750"/>
    </source>
</evidence>
<comment type="function">
    <text evidence="9">This protein specifically catalyzes the removal of signal peptides from prolipoproteins.</text>
</comment>
<evidence type="ECO:0000256" key="10">
    <source>
        <dbReference type="RuleBase" id="RU004181"/>
    </source>
</evidence>
<accession>A0A6N7J1L7</accession>
<evidence type="ECO:0000313" key="11">
    <source>
        <dbReference type="EMBL" id="MQN01500.1"/>
    </source>
</evidence>
<dbReference type="PANTHER" id="PTHR33695:SF1">
    <property type="entry name" value="LIPOPROTEIN SIGNAL PEPTIDASE"/>
    <property type="match status" value="1"/>
</dbReference>
<evidence type="ECO:0000256" key="4">
    <source>
        <dbReference type="ARBA" id="ARBA00022692"/>
    </source>
</evidence>
<comment type="subcellular location">
    <subcellularLocation>
        <location evidence="9">Cell membrane</location>
        <topology evidence="9">Multi-pass membrane protein</topology>
    </subcellularLocation>
</comment>
<evidence type="ECO:0000256" key="9">
    <source>
        <dbReference type="HAMAP-Rule" id="MF_00161"/>
    </source>
</evidence>
<organism evidence="11 12">
    <name type="scientific">Candidatus Weimeria bifida</name>
    <dbReference type="NCBI Taxonomy" id="2599074"/>
    <lineage>
        <taxon>Bacteria</taxon>
        <taxon>Bacillati</taxon>
        <taxon>Bacillota</taxon>
        <taxon>Clostridia</taxon>
        <taxon>Lachnospirales</taxon>
        <taxon>Lachnospiraceae</taxon>
        <taxon>Candidatus Weimeria</taxon>
    </lineage>
</organism>
<feature type="transmembrane region" description="Helical" evidence="9">
    <location>
        <begin position="7"/>
        <end position="25"/>
    </location>
</feature>
<keyword evidence="12" id="KW-1185">Reference proteome</keyword>
<comment type="catalytic activity">
    <reaction evidence="9">
        <text>Release of signal peptides from bacterial membrane prolipoproteins. Hydrolyzes -Xaa-Yaa-Zaa-|-(S,diacylglyceryl)Cys-, in which Xaa is hydrophobic (preferably Leu), and Yaa (Ala or Ser) and Zaa (Gly or Ala) have small, neutral side chains.</text>
        <dbReference type="EC" id="3.4.23.36"/>
    </reaction>
</comment>
<keyword evidence="6 9" id="KW-0378">Hydrolase</keyword>
<feature type="transmembrane region" description="Helical" evidence="9">
    <location>
        <begin position="122"/>
        <end position="152"/>
    </location>
</feature>
<keyword evidence="2 9" id="KW-1003">Cell membrane</keyword>
<feature type="active site" evidence="9">
    <location>
        <position position="136"/>
    </location>
</feature>
<keyword evidence="8 9" id="KW-0472">Membrane</keyword>
<evidence type="ECO:0000256" key="1">
    <source>
        <dbReference type="ARBA" id="ARBA00006139"/>
    </source>
</evidence>